<dbReference type="Pfam" id="PF00582">
    <property type="entry name" value="Usp"/>
    <property type="match status" value="1"/>
</dbReference>
<keyword evidence="2" id="KW-0418">Kinase</keyword>
<accession>A0A117SX12</accession>
<dbReference type="GO" id="GO:0005737">
    <property type="term" value="C:cytoplasm"/>
    <property type="evidence" value="ECO:0007669"/>
    <property type="project" value="UniProtKB-ARBA"/>
</dbReference>
<gene>
    <name evidence="6" type="ORF">ATW55_01860</name>
</gene>
<dbReference type="SUPFAM" id="SSF52540">
    <property type="entry name" value="P-loop containing nucleoside triphosphate hydrolases"/>
    <property type="match status" value="1"/>
</dbReference>
<protein>
    <recommendedName>
        <fullName evidence="8">Histidine kinase</fullName>
    </recommendedName>
</protein>
<proteinExistence type="predicted"/>
<evidence type="ECO:0008006" key="8">
    <source>
        <dbReference type="Google" id="ProtNLM"/>
    </source>
</evidence>
<dbReference type="GO" id="GO:0000155">
    <property type="term" value="F:phosphorelay sensor kinase activity"/>
    <property type="evidence" value="ECO:0007669"/>
    <property type="project" value="InterPro"/>
</dbReference>
<evidence type="ECO:0000259" key="5">
    <source>
        <dbReference type="Pfam" id="PF02702"/>
    </source>
</evidence>
<dbReference type="Pfam" id="PF02702">
    <property type="entry name" value="KdpD"/>
    <property type="match status" value="2"/>
</dbReference>
<dbReference type="PANTHER" id="PTHR45569">
    <property type="entry name" value="SENSOR PROTEIN KDPD"/>
    <property type="match status" value="1"/>
</dbReference>
<evidence type="ECO:0000256" key="2">
    <source>
        <dbReference type="ARBA" id="ARBA00022777"/>
    </source>
</evidence>
<evidence type="ECO:0000256" key="1">
    <source>
        <dbReference type="ARBA" id="ARBA00022679"/>
    </source>
</evidence>
<comment type="caution">
    <text evidence="6">The sequence shown here is derived from an EMBL/GenBank/DDBJ whole genome shotgun (WGS) entry which is preliminary data.</text>
</comment>
<evidence type="ECO:0000313" key="6">
    <source>
        <dbReference type="EMBL" id="KUO94638.1"/>
    </source>
</evidence>
<dbReference type="Gene3D" id="3.40.50.620">
    <property type="entry name" value="HUPs"/>
    <property type="match status" value="1"/>
</dbReference>
<dbReference type="AlphaFoldDB" id="A0A117SX12"/>
<name>A0A117SX12_9BACL</name>
<dbReference type="PANTHER" id="PTHR45569:SF1">
    <property type="entry name" value="SENSOR PROTEIN KDPD"/>
    <property type="match status" value="1"/>
</dbReference>
<feature type="domain" description="Signal transduction histidine kinase osmosensitive K+ channel sensor N-terminal" evidence="5">
    <location>
        <begin position="22"/>
        <end position="225"/>
    </location>
</feature>
<dbReference type="FunFam" id="3.40.50.300:FF:000483">
    <property type="entry name" value="Sensor histidine kinase KdpD"/>
    <property type="match status" value="1"/>
</dbReference>
<keyword evidence="3" id="KW-0902">Two-component regulatory system</keyword>
<dbReference type="InterPro" id="IPR006016">
    <property type="entry name" value="UspA"/>
</dbReference>
<organism evidence="6 7">
    <name type="scientific">Ferroacidibacillus organovorans</name>
    <dbReference type="NCBI Taxonomy" id="1765683"/>
    <lineage>
        <taxon>Bacteria</taxon>
        <taxon>Bacillati</taxon>
        <taxon>Bacillota</taxon>
        <taxon>Bacilli</taxon>
        <taxon>Bacillales</taxon>
        <taxon>Alicyclobacillaceae</taxon>
        <taxon>Ferroacidibacillus</taxon>
    </lineage>
</organism>
<keyword evidence="1" id="KW-0808">Transferase</keyword>
<dbReference type="RefSeq" id="WP_067719901.1">
    <property type="nucleotide sequence ID" value="NZ_LPVJ01000071.1"/>
</dbReference>
<dbReference type="SUPFAM" id="SSF52402">
    <property type="entry name" value="Adenine nucleotide alpha hydrolases-like"/>
    <property type="match status" value="1"/>
</dbReference>
<evidence type="ECO:0000256" key="3">
    <source>
        <dbReference type="ARBA" id="ARBA00023012"/>
    </source>
</evidence>
<dbReference type="Proteomes" id="UP000053557">
    <property type="component" value="Unassembled WGS sequence"/>
</dbReference>
<dbReference type="GO" id="GO:0005886">
    <property type="term" value="C:plasma membrane"/>
    <property type="evidence" value="ECO:0007669"/>
    <property type="project" value="TreeGrafter"/>
</dbReference>
<dbReference type="InterPro" id="IPR014729">
    <property type="entry name" value="Rossmann-like_a/b/a_fold"/>
</dbReference>
<reference evidence="6 7" key="1">
    <citation type="submission" date="2015-12" db="EMBL/GenBank/DDBJ databases">
        <title>Draft genome sequence of Acidibacillus ferrooxidans ITV001, isolated from a chalcopyrite acid mine drainage site in Brazil.</title>
        <authorList>
            <person name="Dall'Agnol H."/>
            <person name="Nancucheo I."/>
            <person name="Johnson B."/>
            <person name="Oliveira R."/>
            <person name="Leite L."/>
            <person name="Pylro V."/>
            <person name="Nunes G.L."/>
            <person name="Tzotzos G."/>
            <person name="Fernandes G.R."/>
            <person name="Dutra J."/>
            <person name="Orellana S.C."/>
            <person name="Oliveira G."/>
        </authorList>
    </citation>
    <scope>NUCLEOTIDE SEQUENCE [LARGE SCALE GENOMIC DNA]</scope>
    <source>
        <strain evidence="7">ITV01</strain>
    </source>
</reference>
<keyword evidence="7" id="KW-1185">Reference proteome</keyword>
<evidence type="ECO:0000259" key="4">
    <source>
        <dbReference type="Pfam" id="PF00582"/>
    </source>
</evidence>
<dbReference type="InterPro" id="IPR027417">
    <property type="entry name" value="P-loop_NTPase"/>
</dbReference>
<evidence type="ECO:0000313" key="7">
    <source>
        <dbReference type="Proteomes" id="UP000053557"/>
    </source>
</evidence>
<feature type="domain" description="Signal transduction histidine kinase osmosensitive K+ channel sensor N-terminal" evidence="5">
    <location>
        <begin position="411"/>
        <end position="620"/>
    </location>
</feature>
<dbReference type="EMBL" id="LPVJ01000071">
    <property type="protein sequence ID" value="KUO94638.1"/>
    <property type="molecule type" value="Genomic_DNA"/>
</dbReference>
<sequence>MSSDPFRRKSNAEIMEEMSFLKKGHLKIYLGAGSKTGKTYTMLHDGYDLLASGMDVVLSGVSEEHPLEEFVNEAPLSAIPIIKSTDEKISADLNVQAILARRPDILLVDDLAHVNQPGARFSTRLDDVAFLLEQGIHVMTTLNIYDIEELRQNIKKLTGIEVRHTVPLSVVAGAHEIKLIDVDPEAVLKRLEKEKKGDTRHPPELNQDALSILREFALRLIADDVNERLEQYRKTHAVQNALQAAEKILVALSYNSNGTLLIRRGQQLANRLNGELHIMTVTDEKRKKTTEELAFKDAILKLADKVDATFYEALRTPAASISKIIVDYAQTHAISRIVIGQSRRSRLEEWRKGSILNELLEQAKQIDLMVIADRHSAHGERLLTYRQRSRNAHPYAAMKQGDLSHVLHKLRRGRFKIYIGAAPGVGKTFMMLEEAYDLKRRYIDVVGGLIETHKRKGTEAQIRDLDVLPRKVMEYRGTMFEEMDLEGILRRNPEVVLIDELAHTNIVGSKHQKRYEDVEEILEAGISVISTVNVQHLESLRDTIFQITGVRVRETIPDFILRMADEVVLIDVPPETLQQRMREGKIYTLDKAEQALANFFRQGNLIALRELALREVADHIDDRLEAHDDRSALRGPWRRMEVVYVCVNASRKAEFLIRRGFRTAHRMKATMFVSFVQVGTTLSDEELSCLEALRALTERLGGTFIHLHAQTTREIPLTLVNDMEEKLATQVVLGHSSRSRLEIRRRGNTLRTLLRSIRNVDVVVLALAP</sequence>
<dbReference type="Gene3D" id="3.40.50.300">
    <property type="entry name" value="P-loop containing nucleotide triphosphate hydrolases"/>
    <property type="match status" value="2"/>
</dbReference>
<dbReference type="OrthoDB" id="9806130at2"/>
<dbReference type="InterPro" id="IPR052023">
    <property type="entry name" value="Histidine_kinase_KdpD"/>
</dbReference>
<feature type="domain" description="UspA" evidence="4">
    <location>
        <begin position="246"/>
        <end position="365"/>
    </location>
</feature>
<dbReference type="InterPro" id="IPR003852">
    <property type="entry name" value="Sig_transdc_His_kinase_KdpD_N"/>
</dbReference>